<dbReference type="InterPro" id="IPR036079">
    <property type="entry name" value="ATPase_csu/dsu_sf"/>
</dbReference>
<comment type="similarity">
    <text evidence="1">Belongs to the V-ATPase V0D/AC39 subunit family.</text>
</comment>
<dbReference type="SUPFAM" id="SSF103486">
    <property type="entry name" value="V-type ATP synthase subunit C"/>
    <property type="match status" value="1"/>
</dbReference>
<dbReference type="RefSeq" id="WP_249282613.1">
    <property type="nucleotide sequence ID" value="NZ_JACRST010000006.1"/>
</dbReference>
<dbReference type="InterPro" id="IPR002843">
    <property type="entry name" value="ATPase_V0-cplx_csu/dsu"/>
</dbReference>
<dbReference type="Gene3D" id="1.20.1690.10">
    <property type="entry name" value="V-type ATP synthase subunit C domain"/>
    <property type="match status" value="2"/>
</dbReference>
<keyword evidence="5" id="KW-1185">Reference proteome</keyword>
<sequence length="326" mass="35890">MPQASYPYAVGRIKVLETRMLDKAKWARLKEADSSEALRLLADSGYGGGAQTGGDVEPLIRAELEAARQVILEVTPNEGLTSLFLLRTDAHNLKTLLKARVLGIDSGDLLAAGGSFPLETLQKCVAERDYSALPEAFSRVLRPMEEQLAQRVDPLALSAAVDRAVFEYAQDVLRGRKNRNPFIREYFTAQIDFINVQSAIRARALGWDTDKASPLLIPGGEIERRDLLESLDAPEEQLPRKLGRGAYGRAIAAAVEDYLQTHSTQALEQRMDAALMELARRYKYDSFGMGPIVGYLLGREAEAKALRVLFAAKRAGIDAALPELYA</sequence>
<evidence type="ECO:0000256" key="1">
    <source>
        <dbReference type="ARBA" id="ARBA00006709"/>
    </source>
</evidence>
<dbReference type="Gene3D" id="1.10.132.50">
    <property type="entry name" value="ATP synthase (C/AC39) subunit, domain 3"/>
    <property type="match status" value="1"/>
</dbReference>
<evidence type="ECO:0000256" key="3">
    <source>
        <dbReference type="ARBA" id="ARBA00023065"/>
    </source>
</evidence>
<proteinExistence type="inferred from homology"/>
<dbReference type="InterPro" id="IPR035067">
    <property type="entry name" value="V-type_ATPase_csu/dsu"/>
</dbReference>
<keyword evidence="3" id="KW-0406">Ion transport</keyword>
<reference evidence="4" key="1">
    <citation type="submission" date="2020-08" db="EMBL/GenBank/DDBJ databases">
        <title>Genome public.</title>
        <authorList>
            <person name="Liu C."/>
            <person name="Sun Q."/>
        </authorList>
    </citation>
    <scope>NUCLEOTIDE SEQUENCE</scope>
    <source>
        <strain evidence="4">NSJ-31</strain>
    </source>
</reference>
<evidence type="ECO:0000313" key="4">
    <source>
        <dbReference type="EMBL" id="MBC8546537.1"/>
    </source>
</evidence>
<keyword evidence="2" id="KW-0813">Transport</keyword>
<dbReference type="GO" id="GO:0046961">
    <property type="term" value="F:proton-transporting ATPase activity, rotational mechanism"/>
    <property type="evidence" value="ECO:0007669"/>
    <property type="project" value="InterPro"/>
</dbReference>
<dbReference type="PANTHER" id="PTHR38682:SF1">
    <property type="entry name" value="V-TYPE ATP SYNTHASE SUBUNIT C"/>
    <property type="match status" value="1"/>
</dbReference>
<comment type="caution">
    <text evidence="4">The sequence shown here is derived from an EMBL/GenBank/DDBJ whole genome shotgun (WGS) entry which is preliminary data.</text>
</comment>
<dbReference type="InterPro" id="IPR044911">
    <property type="entry name" value="V-type_ATPase_csu/dsu_dom_3"/>
</dbReference>
<organism evidence="4 5">
    <name type="scientific">Ligaoa zhengdingensis</name>
    <dbReference type="NCBI Taxonomy" id="2763658"/>
    <lineage>
        <taxon>Bacteria</taxon>
        <taxon>Bacillati</taxon>
        <taxon>Bacillota</taxon>
        <taxon>Clostridia</taxon>
        <taxon>Eubacteriales</taxon>
        <taxon>Oscillospiraceae</taxon>
        <taxon>Ligaoa</taxon>
    </lineage>
</organism>
<dbReference type="AlphaFoldDB" id="A0A926DZ92"/>
<dbReference type="PANTHER" id="PTHR38682">
    <property type="entry name" value="V-TYPE ATP SYNTHASE SUBUNIT C"/>
    <property type="match status" value="1"/>
</dbReference>
<dbReference type="Pfam" id="PF01992">
    <property type="entry name" value="vATP-synt_AC39"/>
    <property type="match status" value="1"/>
</dbReference>
<evidence type="ECO:0000313" key="5">
    <source>
        <dbReference type="Proteomes" id="UP000653127"/>
    </source>
</evidence>
<dbReference type="Proteomes" id="UP000653127">
    <property type="component" value="Unassembled WGS sequence"/>
</dbReference>
<dbReference type="InterPro" id="IPR050873">
    <property type="entry name" value="V-ATPase_V0D/AC39_subunit"/>
</dbReference>
<protein>
    <submittedName>
        <fullName evidence="4">V-type ATPase subunit</fullName>
    </submittedName>
</protein>
<gene>
    <name evidence="4" type="ORF">H8711_06265</name>
</gene>
<accession>A0A926DZ92</accession>
<dbReference type="EMBL" id="JACRST010000006">
    <property type="protein sequence ID" value="MBC8546537.1"/>
    <property type="molecule type" value="Genomic_DNA"/>
</dbReference>
<name>A0A926DZ92_9FIRM</name>
<evidence type="ECO:0000256" key="2">
    <source>
        <dbReference type="ARBA" id="ARBA00022448"/>
    </source>
</evidence>